<evidence type="ECO:0000313" key="3">
    <source>
        <dbReference type="Proteomes" id="UP000006589"/>
    </source>
</evidence>
<keyword evidence="1" id="KW-0812">Transmembrane</keyword>
<protein>
    <submittedName>
        <fullName evidence="2">Uncharacterized protein</fullName>
    </submittedName>
</protein>
<dbReference type="GeneID" id="31780963"/>
<keyword evidence="1" id="KW-1133">Transmembrane helix</keyword>
<name>B1M1N1_METRJ</name>
<accession>B1M1N1</accession>
<dbReference type="KEGG" id="mrd:Mrad2831_5669"/>
<dbReference type="EMBL" id="CP001001">
    <property type="protein sequence ID" value="ACB27614.1"/>
    <property type="molecule type" value="Genomic_DNA"/>
</dbReference>
<organism evidence="2 3">
    <name type="scientific">Methylobacterium radiotolerans (strain ATCC 27329 / DSM 1819 / JCM 2831 / NBRC 15690 / NCIMB 10815 / 0-1)</name>
    <dbReference type="NCBI Taxonomy" id="426355"/>
    <lineage>
        <taxon>Bacteria</taxon>
        <taxon>Pseudomonadati</taxon>
        <taxon>Pseudomonadota</taxon>
        <taxon>Alphaproteobacteria</taxon>
        <taxon>Hyphomicrobiales</taxon>
        <taxon>Methylobacteriaceae</taxon>
        <taxon>Methylobacterium</taxon>
    </lineage>
</organism>
<reference evidence="2 3" key="1">
    <citation type="submission" date="2008-03" db="EMBL/GenBank/DDBJ databases">
        <title>Complete sequence of chromosome of Methylobacterium radiotolerans JCM 2831.</title>
        <authorList>
            <consortium name="US DOE Joint Genome Institute"/>
            <person name="Copeland A."/>
            <person name="Lucas S."/>
            <person name="Lapidus A."/>
            <person name="Glavina del Rio T."/>
            <person name="Dalin E."/>
            <person name="Tice H."/>
            <person name="Bruce D."/>
            <person name="Goodwin L."/>
            <person name="Pitluck S."/>
            <person name="Kiss H."/>
            <person name="Brettin T."/>
            <person name="Detter J.C."/>
            <person name="Han C."/>
            <person name="Kuske C.R."/>
            <person name="Schmutz J."/>
            <person name="Larimer F."/>
            <person name="Land M."/>
            <person name="Hauser L."/>
            <person name="Kyrpides N."/>
            <person name="Mikhailova N."/>
            <person name="Marx C.J."/>
            <person name="Richardson P."/>
        </authorList>
    </citation>
    <scope>NUCLEOTIDE SEQUENCE [LARGE SCALE GENOMIC DNA]</scope>
    <source>
        <strain evidence="3">ATCC 27329 / DSM 1819 / JCM 2831 / NBRC 15690 / NCIMB 10815 / 0-1</strain>
    </source>
</reference>
<feature type="transmembrane region" description="Helical" evidence="1">
    <location>
        <begin position="6"/>
        <end position="27"/>
    </location>
</feature>
<keyword evidence="1" id="KW-0472">Membrane</keyword>
<dbReference type="AlphaFoldDB" id="B1M1N1"/>
<evidence type="ECO:0000256" key="1">
    <source>
        <dbReference type="SAM" id="Phobius"/>
    </source>
</evidence>
<proteinExistence type="predicted"/>
<evidence type="ECO:0000313" key="2">
    <source>
        <dbReference type="EMBL" id="ACB27614.1"/>
    </source>
</evidence>
<dbReference type="HOGENOM" id="CLU_1413732_0_0_5"/>
<dbReference type="STRING" id="426355.Mrad2831_5669"/>
<dbReference type="RefSeq" id="WP_012322551.1">
    <property type="nucleotide sequence ID" value="NC_010505.1"/>
</dbReference>
<dbReference type="Proteomes" id="UP000006589">
    <property type="component" value="Chromosome"/>
</dbReference>
<sequence length="192" mass="22109">MDILQFIANIVGSLAWPSVVAFVLYLVRHQLAALAKRVEEITFPGGGGAKFRDEVRDVQTKLENITESDPEAAGAKLPRIRNETPREKIRNRFADLENEMSLILAQLPLEVRRQPSDFIFYDLREFKSSFPLYDLYSRIRELNNMALYADEKALSENDAREFDELCATFLEAFKIQFEEFKKRLAKEPAGSE</sequence>
<gene>
    <name evidence="2" type="ordered locus">Mrad2831_5669</name>
</gene>
<dbReference type="OrthoDB" id="8005296at2"/>